<sequence>MRRLLICFLLLSCETNNLISSNDKIDVDLTLLSSTMVYGEVFNMIMNPENYAGKTVKMKGLFVLFEDMENGKPFYACVIPDATACCLQGFEFVPLSEYNYPKDYPKVDSEITIVGKFEYDENNFGYCRLINARFVR</sequence>
<gene>
    <name evidence="1" type="ORF">EZH24_03080</name>
</gene>
<evidence type="ECO:0000313" key="2">
    <source>
        <dbReference type="Proteomes" id="UP000310168"/>
    </source>
</evidence>
<reference evidence="1 2" key="1">
    <citation type="journal article" date="2019" name="Anaerobe">
        <title>Brachyspira catarrhinii sp. nov., an anaerobic intestinal spirochaete isolated from vervet monkeys may have been misidentified as Brachyspira aalborgi in previous studies.</title>
        <authorList>
            <person name="Phillips N.D."/>
            <person name="La T."/>
            <person name="Hampson D.J."/>
        </authorList>
    </citation>
    <scope>NUCLEOTIDE SEQUENCE [LARGE SCALE GENOMIC DNA]</scope>
    <source>
        <strain evidence="1 2">Z12</strain>
    </source>
</reference>
<accession>A0ABY2TUK9</accession>
<organism evidence="1 2">
    <name type="scientific">Brachyspira catarrhinii</name>
    <dbReference type="NCBI Taxonomy" id="2528966"/>
    <lineage>
        <taxon>Bacteria</taxon>
        <taxon>Pseudomonadati</taxon>
        <taxon>Spirochaetota</taxon>
        <taxon>Spirochaetia</taxon>
        <taxon>Brachyspirales</taxon>
        <taxon>Brachyspiraceae</taxon>
        <taxon>Brachyspira</taxon>
    </lineage>
</organism>
<evidence type="ECO:0000313" key="1">
    <source>
        <dbReference type="EMBL" id="TKZ35861.1"/>
    </source>
</evidence>
<comment type="caution">
    <text evidence="1">The sequence shown here is derived from an EMBL/GenBank/DDBJ whole genome shotgun (WGS) entry which is preliminary data.</text>
</comment>
<protein>
    <recommendedName>
        <fullName evidence="3">DUF3299 domain-containing protein</fullName>
    </recommendedName>
</protein>
<dbReference type="EMBL" id="SJDU01000046">
    <property type="protein sequence ID" value="TKZ35861.1"/>
    <property type="molecule type" value="Genomic_DNA"/>
</dbReference>
<name>A0ABY2TUK9_9SPIR</name>
<proteinExistence type="predicted"/>
<evidence type="ECO:0008006" key="3">
    <source>
        <dbReference type="Google" id="ProtNLM"/>
    </source>
</evidence>
<dbReference type="RefSeq" id="WP_137997665.1">
    <property type="nucleotide sequence ID" value="NZ_SJDU01000046.1"/>
</dbReference>
<keyword evidence="2" id="KW-1185">Reference proteome</keyword>
<dbReference type="Proteomes" id="UP000310168">
    <property type="component" value="Unassembled WGS sequence"/>
</dbReference>